<comment type="caution">
    <text evidence="2">The sequence shown here is derived from an EMBL/GenBank/DDBJ whole genome shotgun (WGS) entry which is preliminary data.</text>
</comment>
<dbReference type="Proteomes" id="UP000652427">
    <property type="component" value="Unassembled WGS sequence"/>
</dbReference>
<sequence>MPKPQPKSEKLRKESEKAARLAEQLRANLRLRKAQAKQMLPGESDAKQQP</sequence>
<feature type="coiled-coil region" evidence="1">
    <location>
        <begin position="8"/>
        <end position="39"/>
    </location>
</feature>
<evidence type="ECO:0008006" key="4">
    <source>
        <dbReference type="Google" id="ProtNLM"/>
    </source>
</evidence>
<accession>A0ABX2N619</accession>
<evidence type="ECO:0000313" key="3">
    <source>
        <dbReference type="Proteomes" id="UP000652427"/>
    </source>
</evidence>
<keyword evidence="1" id="KW-0175">Coiled coil</keyword>
<gene>
    <name evidence="2" type="ORF">HUO14_14595</name>
</gene>
<keyword evidence="3" id="KW-1185">Reference proteome</keyword>
<proteinExistence type="predicted"/>
<name>A0ABX2N619_9SPHN</name>
<protein>
    <recommendedName>
        <fullName evidence="4">Transcriptional regulator</fullName>
    </recommendedName>
</protein>
<dbReference type="EMBL" id="JABWMH010000005">
    <property type="protein sequence ID" value="NVD29124.1"/>
    <property type="molecule type" value="Genomic_DNA"/>
</dbReference>
<evidence type="ECO:0000313" key="2">
    <source>
        <dbReference type="EMBL" id="NVD29124.1"/>
    </source>
</evidence>
<dbReference type="RefSeq" id="WP_176280589.1">
    <property type="nucleotide sequence ID" value="NZ_JABWMH010000005.1"/>
</dbReference>
<reference evidence="2 3" key="1">
    <citation type="submission" date="2020-06" db="EMBL/GenBank/DDBJ databases">
        <authorList>
            <person name="Kim S.-J."/>
            <person name="Park S.-J."/>
        </authorList>
    </citation>
    <scope>NUCLEOTIDE SEQUENCE [LARGE SCALE GENOMIC DNA]</scope>
    <source>
        <strain evidence="2 3">SW-151</strain>
    </source>
</reference>
<evidence type="ECO:0000256" key="1">
    <source>
        <dbReference type="SAM" id="Coils"/>
    </source>
</evidence>
<organism evidence="2 3">
    <name type="scientific">Parasphingorhabdus flavimaris</name>
    <dbReference type="NCBI Taxonomy" id="266812"/>
    <lineage>
        <taxon>Bacteria</taxon>
        <taxon>Pseudomonadati</taxon>
        <taxon>Pseudomonadota</taxon>
        <taxon>Alphaproteobacteria</taxon>
        <taxon>Sphingomonadales</taxon>
        <taxon>Sphingomonadaceae</taxon>
        <taxon>Parasphingorhabdus</taxon>
    </lineage>
</organism>